<dbReference type="AlphaFoldDB" id="A0A1L3LUD0"/>
<dbReference type="RefSeq" id="WP_272937304.1">
    <property type="nucleotide sequence ID" value="NZ_CP013109.1"/>
</dbReference>
<dbReference type="EMBL" id="CP013109">
    <property type="protein sequence ID" value="APG93666.1"/>
    <property type="molecule type" value="Genomic_DNA"/>
</dbReference>
<accession>A0A1L3LUD0</accession>
<proteinExistence type="predicted"/>
<keyword evidence="2" id="KW-1185">Reference proteome</keyword>
<sequence>MAGLARNSALHVLAALEGAMLTANVLEDPSLFDKGTAALA</sequence>
<geneLocation type="plasmid" evidence="1 2">
    <name>B</name>
</geneLocation>
<name>A0A1L3LUD0_9HYPH</name>
<evidence type="ECO:0000313" key="1">
    <source>
        <dbReference type="EMBL" id="APG93666.1"/>
    </source>
</evidence>
<gene>
    <name evidence="1" type="ORF">SAMCFNEI73_pB0470</name>
</gene>
<evidence type="ECO:0000313" key="2">
    <source>
        <dbReference type="Proteomes" id="UP000182306"/>
    </source>
</evidence>
<dbReference type="Proteomes" id="UP000182306">
    <property type="component" value="Plasmid B"/>
</dbReference>
<reference evidence="1 2" key="1">
    <citation type="submission" date="2015-10" db="EMBL/GenBank/DDBJ databases">
        <title>Genomic differences between typical nodule nitrogen-fixing rhizobial strains and those coming from bean seeds.</title>
        <authorList>
            <person name="Peralta H."/>
            <person name="Aguilar-Vera A."/>
            <person name="Diaz R."/>
            <person name="Mora Y."/>
            <person name="Martinez-Batallar G."/>
            <person name="Salazar E."/>
            <person name="Vargas-Lagunas C."/>
            <person name="Encarnacion S."/>
            <person name="Girard L."/>
            <person name="Mora J."/>
        </authorList>
    </citation>
    <scope>NUCLEOTIDE SEQUENCE [LARGE SCALE GENOMIC DNA]</scope>
    <source>
        <strain evidence="1 2">CFNEI 73</strain>
        <plasmid evidence="1 2">B</plasmid>
    </source>
</reference>
<keyword evidence="1" id="KW-0614">Plasmid</keyword>
<organism evidence="1 2">
    <name type="scientific">Sinorhizobium americanum</name>
    <dbReference type="NCBI Taxonomy" id="194963"/>
    <lineage>
        <taxon>Bacteria</taxon>
        <taxon>Pseudomonadati</taxon>
        <taxon>Pseudomonadota</taxon>
        <taxon>Alphaproteobacteria</taxon>
        <taxon>Hyphomicrobiales</taxon>
        <taxon>Rhizobiaceae</taxon>
        <taxon>Sinorhizobium/Ensifer group</taxon>
        <taxon>Sinorhizobium</taxon>
    </lineage>
</organism>
<dbReference type="KEGG" id="same:SAMCFNEI73_pB0470"/>
<protein>
    <submittedName>
        <fullName evidence="1">Uncharacterized protein</fullName>
    </submittedName>
</protein>